<feature type="signal peptide" evidence="2">
    <location>
        <begin position="1"/>
        <end position="18"/>
    </location>
</feature>
<dbReference type="AlphaFoldDB" id="A0A453IU93"/>
<feature type="region of interest" description="Disordered" evidence="1">
    <location>
        <begin position="189"/>
        <end position="236"/>
    </location>
</feature>
<reference evidence="4" key="2">
    <citation type="journal article" date="2017" name="Nat. Plants">
        <title>The Aegilops tauschii genome reveals multiple impacts of transposons.</title>
        <authorList>
            <person name="Zhao G."/>
            <person name="Zou C."/>
            <person name="Li K."/>
            <person name="Wang K."/>
            <person name="Li T."/>
            <person name="Gao L."/>
            <person name="Zhang X."/>
            <person name="Wang H."/>
            <person name="Yang Z."/>
            <person name="Liu X."/>
            <person name="Jiang W."/>
            <person name="Mao L."/>
            <person name="Kong X."/>
            <person name="Jiao Y."/>
            <person name="Jia J."/>
        </authorList>
    </citation>
    <scope>NUCLEOTIDE SEQUENCE [LARGE SCALE GENOMIC DNA]</scope>
    <source>
        <strain evidence="4">cv. AL8/78</strain>
    </source>
</reference>
<name>A0A453IU93_AEGTS</name>
<keyword evidence="2" id="KW-0732">Signal</keyword>
<keyword evidence="4" id="KW-1185">Reference proteome</keyword>
<evidence type="ECO:0000256" key="2">
    <source>
        <dbReference type="SAM" id="SignalP"/>
    </source>
</evidence>
<sequence length="273" mass="28971">RASLLGLVLALTSSINDARKTIRERELMNALPCPATLLLRQADPRCFSAPPSQLEFTPPTHPAPVSARRETSRRACVWPLSLAGEARRRLEITPLPSLRAAHALAQCGGASRRPVVTSRGQERKITAPRSRGKSGRGVAWYCGPGCRPSVRPSHQRAFQYNHPREAETIAIVAPAAALPPFRVGARVSFALSPPRPSPSPTGPAPGPPRRGGLAPAGSRPRDAAGSECRAMGNGAKAADDVREGQLKLMDQCLAATSLAVVHTALLWGLANLI</sequence>
<evidence type="ECO:0000256" key="1">
    <source>
        <dbReference type="SAM" id="MobiDB-lite"/>
    </source>
</evidence>
<reference evidence="3" key="5">
    <citation type="journal article" date="2021" name="G3 (Bethesda)">
        <title>Aegilops tauschii genome assembly Aet v5.0 features greater sequence contiguity and improved annotation.</title>
        <authorList>
            <person name="Wang L."/>
            <person name="Zhu T."/>
            <person name="Rodriguez J.C."/>
            <person name="Deal K.R."/>
            <person name="Dubcovsky J."/>
            <person name="McGuire P.E."/>
            <person name="Lux T."/>
            <person name="Spannagl M."/>
            <person name="Mayer K.F.X."/>
            <person name="Baldrich P."/>
            <person name="Meyers B.C."/>
            <person name="Huo N."/>
            <person name="Gu Y.Q."/>
            <person name="Zhou H."/>
            <person name="Devos K.M."/>
            <person name="Bennetzen J.L."/>
            <person name="Unver T."/>
            <person name="Budak H."/>
            <person name="Gulick P.J."/>
            <person name="Galiba G."/>
            <person name="Kalapos B."/>
            <person name="Nelson D.R."/>
            <person name="Li P."/>
            <person name="You F.M."/>
            <person name="Luo M.C."/>
            <person name="Dvorak J."/>
        </authorList>
    </citation>
    <scope>NUCLEOTIDE SEQUENCE [LARGE SCALE GENOMIC DNA]</scope>
    <source>
        <strain evidence="3">cv. AL8/78</strain>
    </source>
</reference>
<evidence type="ECO:0000313" key="3">
    <source>
        <dbReference type="EnsemblPlants" id="AET4Gv20681100.2"/>
    </source>
</evidence>
<organism evidence="3 4">
    <name type="scientific">Aegilops tauschii subsp. strangulata</name>
    <name type="common">Goatgrass</name>
    <dbReference type="NCBI Taxonomy" id="200361"/>
    <lineage>
        <taxon>Eukaryota</taxon>
        <taxon>Viridiplantae</taxon>
        <taxon>Streptophyta</taxon>
        <taxon>Embryophyta</taxon>
        <taxon>Tracheophyta</taxon>
        <taxon>Spermatophyta</taxon>
        <taxon>Magnoliopsida</taxon>
        <taxon>Liliopsida</taxon>
        <taxon>Poales</taxon>
        <taxon>Poaceae</taxon>
        <taxon>BOP clade</taxon>
        <taxon>Pooideae</taxon>
        <taxon>Triticodae</taxon>
        <taxon>Triticeae</taxon>
        <taxon>Triticinae</taxon>
        <taxon>Aegilops</taxon>
    </lineage>
</organism>
<protein>
    <submittedName>
        <fullName evidence="3">Uncharacterized protein</fullName>
    </submittedName>
</protein>
<feature type="compositionally biased region" description="Pro residues" evidence="1">
    <location>
        <begin position="193"/>
        <end position="208"/>
    </location>
</feature>
<feature type="region of interest" description="Disordered" evidence="1">
    <location>
        <begin position="109"/>
        <end position="134"/>
    </location>
</feature>
<reference evidence="3" key="3">
    <citation type="journal article" date="2017" name="Nature">
        <title>Genome sequence of the progenitor of the wheat D genome Aegilops tauschii.</title>
        <authorList>
            <person name="Luo M.C."/>
            <person name="Gu Y.Q."/>
            <person name="Puiu D."/>
            <person name="Wang H."/>
            <person name="Twardziok S.O."/>
            <person name="Deal K.R."/>
            <person name="Huo N."/>
            <person name="Zhu T."/>
            <person name="Wang L."/>
            <person name="Wang Y."/>
            <person name="McGuire P.E."/>
            <person name="Liu S."/>
            <person name="Long H."/>
            <person name="Ramasamy R.K."/>
            <person name="Rodriguez J.C."/>
            <person name="Van S.L."/>
            <person name="Yuan L."/>
            <person name="Wang Z."/>
            <person name="Xia Z."/>
            <person name="Xiao L."/>
            <person name="Anderson O.D."/>
            <person name="Ouyang S."/>
            <person name="Liang Y."/>
            <person name="Zimin A.V."/>
            <person name="Pertea G."/>
            <person name="Qi P."/>
            <person name="Bennetzen J.L."/>
            <person name="Dai X."/>
            <person name="Dawson M.W."/>
            <person name="Muller H.G."/>
            <person name="Kugler K."/>
            <person name="Rivarola-Duarte L."/>
            <person name="Spannagl M."/>
            <person name="Mayer K.F.X."/>
            <person name="Lu F.H."/>
            <person name="Bevan M.W."/>
            <person name="Leroy P."/>
            <person name="Li P."/>
            <person name="You F.M."/>
            <person name="Sun Q."/>
            <person name="Liu Z."/>
            <person name="Lyons E."/>
            <person name="Wicker T."/>
            <person name="Salzberg S.L."/>
            <person name="Devos K.M."/>
            <person name="Dvorak J."/>
        </authorList>
    </citation>
    <scope>NUCLEOTIDE SEQUENCE [LARGE SCALE GENOMIC DNA]</scope>
    <source>
        <strain evidence="3">cv. AL8/78</strain>
    </source>
</reference>
<dbReference type="EnsemblPlants" id="AET4Gv20681100.2">
    <property type="protein sequence ID" value="AET4Gv20681100.2"/>
    <property type="gene ID" value="AET4Gv20681100"/>
</dbReference>
<dbReference type="Gramene" id="AET4Gv20681100.2">
    <property type="protein sequence ID" value="AET4Gv20681100.2"/>
    <property type="gene ID" value="AET4Gv20681100"/>
</dbReference>
<reference evidence="3" key="4">
    <citation type="submission" date="2019-03" db="UniProtKB">
        <authorList>
            <consortium name="EnsemblPlants"/>
        </authorList>
    </citation>
    <scope>IDENTIFICATION</scope>
</reference>
<proteinExistence type="predicted"/>
<reference evidence="4" key="1">
    <citation type="journal article" date="2014" name="Science">
        <title>Ancient hybridizations among the ancestral genomes of bread wheat.</title>
        <authorList>
            <consortium name="International Wheat Genome Sequencing Consortium,"/>
            <person name="Marcussen T."/>
            <person name="Sandve S.R."/>
            <person name="Heier L."/>
            <person name="Spannagl M."/>
            <person name="Pfeifer M."/>
            <person name="Jakobsen K.S."/>
            <person name="Wulff B.B."/>
            <person name="Steuernagel B."/>
            <person name="Mayer K.F."/>
            <person name="Olsen O.A."/>
        </authorList>
    </citation>
    <scope>NUCLEOTIDE SEQUENCE [LARGE SCALE GENOMIC DNA]</scope>
    <source>
        <strain evidence="4">cv. AL8/78</strain>
    </source>
</reference>
<feature type="chain" id="PRO_5019198078" evidence="2">
    <location>
        <begin position="19"/>
        <end position="273"/>
    </location>
</feature>
<accession>A0A453IU93</accession>
<evidence type="ECO:0000313" key="4">
    <source>
        <dbReference type="Proteomes" id="UP000015105"/>
    </source>
</evidence>
<dbReference type="Proteomes" id="UP000015105">
    <property type="component" value="Chromosome 4D"/>
</dbReference>